<accession>A0A2I0UN13</accession>
<evidence type="ECO:0000256" key="1">
    <source>
        <dbReference type="SAM" id="MobiDB-lite"/>
    </source>
</evidence>
<dbReference type="OrthoDB" id="419189at2759"/>
<gene>
    <name evidence="2" type="ORF">llap_2313</name>
</gene>
<proteinExistence type="predicted"/>
<dbReference type="Proteomes" id="UP000233556">
    <property type="component" value="Unassembled WGS sequence"/>
</dbReference>
<dbReference type="EMBL" id="KZ505679">
    <property type="protein sequence ID" value="PKU47411.1"/>
    <property type="molecule type" value="Genomic_DNA"/>
</dbReference>
<evidence type="ECO:0000313" key="3">
    <source>
        <dbReference type="Proteomes" id="UP000233556"/>
    </source>
</evidence>
<evidence type="ECO:0000313" key="2">
    <source>
        <dbReference type="EMBL" id="PKU47411.1"/>
    </source>
</evidence>
<reference evidence="3" key="2">
    <citation type="submission" date="2017-12" db="EMBL/GenBank/DDBJ databases">
        <title>Genome sequence of the Bar-tailed Godwit (Limosa lapponica baueri).</title>
        <authorList>
            <person name="Lima N.C.B."/>
            <person name="Parody-Merino A.M."/>
            <person name="Battley P.F."/>
            <person name="Fidler A.E."/>
            <person name="Prosdocimi F."/>
        </authorList>
    </citation>
    <scope>NUCLEOTIDE SEQUENCE [LARGE SCALE GENOMIC DNA]</scope>
</reference>
<organism evidence="2 3">
    <name type="scientific">Limosa lapponica baueri</name>
    <dbReference type="NCBI Taxonomy" id="1758121"/>
    <lineage>
        <taxon>Eukaryota</taxon>
        <taxon>Metazoa</taxon>
        <taxon>Chordata</taxon>
        <taxon>Craniata</taxon>
        <taxon>Vertebrata</taxon>
        <taxon>Euteleostomi</taxon>
        <taxon>Archelosauria</taxon>
        <taxon>Archosauria</taxon>
        <taxon>Dinosauria</taxon>
        <taxon>Saurischia</taxon>
        <taxon>Theropoda</taxon>
        <taxon>Coelurosauria</taxon>
        <taxon>Aves</taxon>
        <taxon>Neognathae</taxon>
        <taxon>Neoaves</taxon>
        <taxon>Charadriiformes</taxon>
        <taxon>Scolopacidae</taxon>
        <taxon>Limosa</taxon>
    </lineage>
</organism>
<feature type="region of interest" description="Disordered" evidence="1">
    <location>
        <begin position="250"/>
        <end position="274"/>
    </location>
</feature>
<dbReference type="PRINTS" id="PR01345">
    <property type="entry name" value="CERVTRCPTASE"/>
</dbReference>
<name>A0A2I0UN13_LIMLA</name>
<dbReference type="PANTHER" id="PTHR33332">
    <property type="entry name" value="REVERSE TRANSCRIPTASE DOMAIN-CONTAINING PROTEIN"/>
    <property type="match status" value="1"/>
</dbReference>
<evidence type="ECO:0008006" key="4">
    <source>
        <dbReference type="Google" id="ProtNLM"/>
    </source>
</evidence>
<reference evidence="3" key="1">
    <citation type="submission" date="2017-11" db="EMBL/GenBank/DDBJ databases">
        <authorList>
            <person name="Lima N.C."/>
            <person name="Parody-Merino A.M."/>
            <person name="Battley P.F."/>
            <person name="Fidler A.E."/>
            <person name="Prosdocimi F."/>
        </authorList>
    </citation>
    <scope>NUCLEOTIDE SEQUENCE [LARGE SCALE GENOMIC DNA]</scope>
</reference>
<keyword evidence="3" id="KW-1185">Reference proteome</keyword>
<sequence length="274" mass="31664">MQDHSLQGKTEINLDYILQRVKLPNTFDEIKCTLTKFDTKLRGEADTLEGRDTLQENLDRLEMWVNKNLMKFNEDNCKVTYPGIHNPRVLHMLGSTHPGSRSVERDLGVLMDNKLNMSEQCAAAAKKANRMLSCIKKGITSRDKEVIIPLYSVLVRPHLEYCVQCWSPLCKKDVERLERFQRRVTKMTEGLGSMHEERLRELSLFSLEKRRFTGDLVTAFQYLKAGTRLATKKMKSPFLQGVTWKRQSVQVPPGEIPTGHKRKFFHSEGNQPLE</sequence>
<dbReference type="AlphaFoldDB" id="A0A2I0UN13"/>
<protein>
    <recommendedName>
        <fullName evidence="4">Rna-directed dna polymerase from mobile element jockey-like</fullName>
    </recommendedName>
</protein>